<comment type="caution">
    <text evidence="1">The sequence shown here is derived from an EMBL/GenBank/DDBJ whole genome shotgun (WGS) entry which is preliminary data.</text>
</comment>
<proteinExistence type="predicted"/>
<accession>A0ABP9Z159</accession>
<dbReference type="EMBL" id="BAABUK010000014">
    <property type="protein sequence ID" value="GAA5812833.1"/>
    <property type="molecule type" value="Genomic_DNA"/>
</dbReference>
<reference evidence="1 2" key="1">
    <citation type="submission" date="2024-04" db="EMBL/GenBank/DDBJ databases">
        <title>genome sequences of Mucor flavus KT1a and Helicostylum pulchrum KT1b strains isolated from the surface of a dry-aged beef.</title>
        <authorList>
            <person name="Toyotome T."/>
            <person name="Hosono M."/>
            <person name="Torimaru M."/>
            <person name="Fukuda K."/>
            <person name="Mikami N."/>
        </authorList>
    </citation>
    <scope>NUCLEOTIDE SEQUENCE [LARGE SCALE GENOMIC DNA]</scope>
    <source>
        <strain evidence="1 2">KT1a</strain>
    </source>
</reference>
<organism evidence="1 2">
    <name type="scientific">Mucor flavus</name>
    <dbReference type="NCBI Taxonomy" id="439312"/>
    <lineage>
        <taxon>Eukaryota</taxon>
        <taxon>Fungi</taxon>
        <taxon>Fungi incertae sedis</taxon>
        <taxon>Mucoromycota</taxon>
        <taxon>Mucoromycotina</taxon>
        <taxon>Mucoromycetes</taxon>
        <taxon>Mucorales</taxon>
        <taxon>Mucorineae</taxon>
        <taxon>Mucoraceae</taxon>
        <taxon>Mucor</taxon>
    </lineage>
</organism>
<keyword evidence="2" id="KW-1185">Reference proteome</keyword>
<gene>
    <name evidence="1" type="ORF">MFLAVUS_006292</name>
</gene>
<evidence type="ECO:0000313" key="1">
    <source>
        <dbReference type="EMBL" id="GAA5812833.1"/>
    </source>
</evidence>
<dbReference type="Proteomes" id="UP001473302">
    <property type="component" value="Unassembled WGS sequence"/>
</dbReference>
<sequence length="439" mass="50410">MFEKTGSNWLKSVLNHFKRVRSIKVTTKRLKRNIVKAIWKIIEESGTVRNLAVPNNELRSWCRSVQRDNSSIKLRPLYLKNLKKDKVDVGQYASNKIFEKFNSYMVNATQRYESGCKLNNSHEALALSNIMLIAESNDYNISENDWTEYKNKLKRPDGFVPVQQNEKTTVSKIVKDYSLTVLKDSSTLNRIMSKYKSETSECVKSCLEILKQIGSGVKLWGTYEQTKEEDLFLTSFVDTMLINPLFQDLPPKVQRHGNGHSLKESRLRKIRQAKKNEDNLKGWKGRAPDRSLELQFDKKLSYHVFLCEVKTGSSSRKHPDLAKLGTMLKDLIDFAIENGAESGYYVTGLLVEGLACTLYKVSKPAPKLYHMESIHSFNLPVKVSELEKLDSVLEFLMLSKYMINVSCRQLMAADKANMKEQDSVVNTNYSPSIYADYYV</sequence>
<name>A0ABP9Z159_9FUNG</name>
<evidence type="ECO:0000313" key="2">
    <source>
        <dbReference type="Proteomes" id="UP001473302"/>
    </source>
</evidence>
<protein>
    <submittedName>
        <fullName evidence="1">Uncharacterized protein</fullName>
    </submittedName>
</protein>